<dbReference type="Gene3D" id="2.60.40.10">
    <property type="entry name" value="Immunoglobulins"/>
    <property type="match status" value="5"/>
</dbReference>
<feature type="domain" description="IPT/TIG" evidence="3">
    <location>
        <begin position="112"/>
        <end position="192"/>
    </location>
</feature>
<evidence type="ECO:0000256" key="1">
    <source>
        <dbReference type="ARBA" id="ARBA00022729"/>
    </source>
</evidence>
<evidence type="ECO:0000259" key="3">
    <source>
        <dbReference type="SMART" id="SM00429"/>
    </source>
</evidence>
<keyword evidence="5" id="KW-1185">Reference proteome</keyword>
<name>A0ABR7TLP9_9BACT</name>
<feature type="domain" description="IPT/TIG" evidence="3">
    <location>
        <begin position="33"/>
        <end position="111"/>
    </location>
</feature>
<proteinExistence type="predicted"/>
<dbReference type="SMART" id="SM00429">
    <property type="entry name" value="IPT"/>
    <property type="match status" value="2"/>
</dbReference>
<dbReference type="InterPro" id="IPR002909">
    <property type="entry name" value="IPT_dom"/>
</dbReference>
<dbReference type="PROSITE" id="PS51257">
    <property type="entry name" value="PROKAR_LIPOPROTEIN"/>
    <property type="match status" value="1"/>
</dbReference>
<evidence type="ECO:0000313" key="5">
    <source>
        <dbReference type="Proteomes" id="UP000659124"/>
    </source>
</evidence>
<dbReference type="PANTHER" id="PTHR46769">
    <property type="entry name" value="POLYCYSTIC KIDNEY AND HEPATIC DISEASE 1 (AUTOSOMAL RECESSIVE)-LIKE 1"/>
    <property type="match status" value="1"/>
</dbReference>
<feature type="chain" id="PRO_5046389700" evidence="2">
    <location>
        <begin position="23"/>
        <end position="723"/>
    </location>
</feature>
<dbReference type="Proteomes" id="UP000659124">
    <property type="component" value="Unassembled WGS sequence"/>
</dbReference>
<dbReference type="InterPro" id="IPR013783">
    <property type="entry name" value="Ig-like_fold"/>
</dbReference>
<dbReference type="EMBL" id="JACVFC010000001">
    <property type="protein sequence ID" value="MBC9930900.1"/>
    <property type="molecule type" value="Genomic_DNA"/>
</dbReference>
<feature type="signal peptide" evidence="2">
    <location>
        <begin position="1"/>
        <end position="22"/>
    </location>
</feature>
<organism evidence="4 5">
    <name type="scientific">Chitinophaga qingshengii</name>
    <dbReference type="NCBI Taxonomy" id="1569794"/>
    <lineage>
        <taxon>Bacteria</taxon>
        <taxon>Pseudomonadati</taxon>
        <taxon>Bacteroidota</taxon>
        <taxon>Chitinophagia</taxon>
        <taxon>Chitinophagales</taxon>
        <taxon>Chitinophagaceae</taxon>
        <taxon>Chitinophaga</taxon>
    </lineage>
</organism>
<dbReference type="Gene3D" id="2.120.10.30">
    <property type="entry name" value="TolB, C-terminal domain"/>
    <property type="match status" value="2"/>
</dbReference>
<comment type="caution">
    <text evidence="4">The sequence shown here is derived from an EMBL/GenBank/DDBJ whole genome shotgun (WGS) entry which is preliminary data.</text>
</comment>
<dbReference type="Pfam" id="PF01833">
    <property type="entry name" value="TIG"/>
    <property type="match status" value="5"/>
</dbReference>
<evidence type="ECO:0000313" key="4">
    <source>
        <dbReference type="EMBL" id="MBC9930900.1"/>
    </source>
</evidence>
<keyword evidence="1 2" id="KW-0732">Signal</keyword>
<sequence>MQKLTTYLFAACIICLIGVLQACKKDKIAHEVEFKVNSYYPNSGGAGTLVTITGAGFTDGKAAISFAGTDAEVISTADTILVVRAPEKGQSGTITLSNGTKSLNVGEYAYQKLSVQKISPTNGPAGTQVRISGVGFGSMDSPAAVSVNGKAATVVSASDTLLVVTVPDAAGTGPVVVKVDGKTSAGQPFHFQAFYGMKPLTGAKGTKVVINGDGFSTQAAENVVDFNGQKAEVKEATEGKLVVIAPEGLTSGPVAVTINGQKLVGPAFTVVPPPAIRLVSPLSGPAGAEMVIDGRDFSTVADENVVMINNVQVPVKAATNTRLTLVLPAGMGKGPIMLSVNDQPVKGPEFTEQSLGIQKLEPANGLAGTKVVITGTGFSINPGENEVTFNGAVAQVLKATETTLEVITPQNLTTGLVRVKRAALVAESPSTFNRAGMTTITRAVSFNIGPLVVDRQGNIFVGNIRENYIYKVTPDGGVSVFAGEPNSNGQVDANGRNARFGAIYGLAIDANDNLYVSEVALGGGAIRKVTPQGDVTSVKRGMSNNLGQITLDKNGLIYYTQSYQGLFRLHPDGVSEIVSSQAAQAVRPAISYNNDLFQVTEDYEGYFYWNQLNNKKIVPVGQYSTHGLLDGPYNVAQFGAGIGALLMDVDQNLLIADYQNYAIRKLDLSTGLVSTSVKLSRGYEDGSLDNAKIGRIADMAVDKEGNIYISDPFNGAIRKMTLK</sequence>
<dbReference type="RefSeq" id="WP_188087944.1">
    <property type="nucleotide sequence ID" value="NZ_JACVFC010000001.1"/>
</dbReference>
<gene>
    <name evidence="4" type="ORF">ICL07_10975</name>
</gene>
<reference evidence="4 5" key="1">
    <citation type="submission" date="2020-09" db="EMBL/GenBank/DDBJ databases">
        <title>Genome sequences of type strains of Chitinophaga qingshengii and Chitinophaga varians.</title>
        <authorList>
            <person name="Kittiwongwattana C."/>
        </authorList>
    </citation>
    <scope>NUCLEOTIDE SEQUENCE [LARGE SCALE GENOMIC DNA]</scope>
    <source>
        <strain evidence="4 5">JCM 30026</strain>
    </source>
</reference>
<accession>A0ABR7TLP9</accession>
<evidence type="ECO:0000256" key="2">
    <source>
        <dbReference type="SAM" id="SignalP"/>
    </source>
</evidence>
<dbReference type="InterPro" id="IPR052387">
    <property type="entry name" value="Fibrocystin"/>
</dbReference>
<dbReference type="InterPro" id="IPR011042">
    <property type="entry name" value="6-blade_b-propeller_TolB-like"/>
</dbReference>
<dbReference type="InterPro" id="IPR014756">
    <property type="entry name" value="Ig_E-set"/>
</dbReference>
<dbReference type="SUPFAM" id="SSF101898">
    <property type="entry name" value="NHL repeat"/>
    <property type="match status" value="1"/>
</dbReference>
<dbReference type="PANTHER" id="PTHR46769:SF2">
    <property type="entry name" value="FIBROCYSTIN-L ISOFORM 2 PRECURSOR-RELATED"/>
    <property type="match status" value="1"/>
</dbReference>
<protein>
    <submittedName>
        <fullName evidence="4">IPT/TIG domain-containing protein</fullName>
    </submittedName>
</protein>
<dbReference type="SUPFAM" id="SSF81296">
    <property type="entry name" value="E set domains"/>
    <property type="match status" value="5"/>
</dbReference>